<sequence length="79" mass="8610">PAGICVLLWHPGKNLYTGYAHLSRTVIDSGNTVKKGQLIGYSGNTGQVTGPHLHFEVLPANPSIKPPYYGRINPRPYLP</sequence>
<comment type="caution">
    <text evidence="2">The sequence shown here is derived from an EMBL/GenBank/DDBJ whole genome shotgun (WGS) entry which is preliminary data.</text>
</comment>
<feature type="non-terminal residue" evidence="2">
    <location>
        <position position="1"/>
    </location>
</feature>
<dbReference type="eggNOG" id="COG0739">
    <property type="taxonomic scope" value="Bacteria"/>
</dbReference>
<dbReference type="InterPro" id="IPR050570">
    <property type="entry name" value="Cell_wall_metabolism_enzyme"/>
</dbReference>
<feature type="domain" description="M23ase beta-sheet core" evidence="1">
    <location>
        <begin position="3"/>
        <end position="65"/>
    </location>
</feature>
<dbReference type="Pfam" id="PF01551">
    <property type="entry name" value="Peptidase_M23"/>
    <property type="match status" value="1"/>
</dbReference>
<keyword evidence="3" id="KW-1185">Reference proteome</keyword>
<dbReference type="CDD" id="cd12797">
    <property type="entry name" value="M23_peptidase"/>
    <property type="match status" value="1"/>
</dbReference>
<dbReference type="AlphaFoldDB" id="K6V248"/>
<dbReference type="Gene3D" id="2.70.70.10">
    <property type="entry name" value="Glucose Permease (Domain IIA)"/>
    <property type="match status" value="1"/>
</dbReference>
<evidence type="ECO:0000313" key="2">
    <source>
        <dbReference type="EMBL" id="GAB90058.1"/>
    </source>
</evidence>
<name>K6V248_9ACTN</name>
<evidence type="ECO:0000313" key="3">
    <source>
        <dbReference type="Proteomes" id="UP000008363"/>
    </source>
</evidence>
<dbReference type="InterPro" id="IPR011055">
    <property type="entry name" value="Dup_hybrid_motif"/>
</dbReference>
<dbReference type="Proteomes" id="UP000008363">
    <property type="component" value="Unassembled WGS sequence"/>
</dbReference>
<dbReference type="OrthoDB" id="1099523at2"/>
<reference evidence="2 3" key="1">
    <citation type="submission" date="2012-08" db="EMBL/GenBank/DDBJ databases">
        <title>Whole genome shotgun sequence of Gordonia rhizosphera NBRC 16068.</title>
        <authorList>
            <person name="Takarada H."/>
            <person name="Isaki S."/>
            <person name="Hosoyama A."/>
            <person name="Tsuchikane K."/>
            <person name="Katsumata H."/>
            <person name="Baba S."/>
            <person name="Ohji S."/>
            <person name="Yamazaki S."/>
            <person name="Fujita N."/>
        </authorList>
    </citation>
    <scope>NUCLEOTIDE SEQUENCE [LARGE SCALE GENOMIC DNA]</scope>
    <source>
        <strain evidence="2 3">NBRC 16068</strain>
    </source>
</reference>
<evidence type="ECO:0000259" key="1">
    <source>
        <dbReference type="Pfam" id="PF01551"/>
    </source>
</evidence>
<dbReference type="GO" id="GO:0004222">
    <property type="term" value="F:metalloendopeptidase activity"/>
    <property type="evidence" value="ECO:0007669"/>
    <property type="project" value="TreeGrafter"/>
</dbReference>
<dbReference type="PANTHER" id="PTHR21666">
    <property type="entry name" value="PEPTIDASE-RELATED"/>
    <property type="match status" value="1"/>
</dbReference>
<dbReference type="PANTHER" id="PTHR21666:SF270">
    <property type="entry name" value="MUREIN HYDROLASE ACTIVATOR ENVC"/>
    <property type="match status" value="1"/>
</dbReference>
<dbReference type="EMBL" id="BAHC01000083">
    <property type="protein sequence ID" value="GAB90058.1"/>
    <property type="molecule type" value="Genomic_DNA"/>
</dbReference>
<dbReference type="InterPro" id="IPR016047">
    <property type="entry name" value="M23ase_b-sheet_dom"/>
</dbReference>
<protein>
    <submittedName>
        <fullName evidence="2">Peptidase M23 family protein</fullName>
    </submittedName>
</protein>
<dbReference type="STRING" id="1108045.GORHZ_083_00010"/>
<organism evidence="2 3">
    <name type="scientific">Gordonia rhizosphera NBRC 16068</name>
    <dbReference type="NCBI Taxonomy" id="1108045"/>
    <lineage>
        <taxon>Bacteria</taxon>
        <taxon>Bacillati</taxon>
        <taxon>Actinomycetota</taxon>
        <taxon>Actinomycetes</taxon>
        <taxon>Mycobacteriales</taxon>
        <taxon>Gordoniaceae</taxon>
        <taxon>Gordonia</taxon>
    </lineage>
</organism>
<dbReference type="SUPFAM" id="SSF51261">
    <property type="entry name" value="Duplicated hybrid motif"/>
    <property type="match status" value="1"/>
</dbReference>
<accession>K6V248</accession>
<proteinExistence type="predicted"/>
<gene>
    <name evidence="2" type="ORF">GORHZ_083_00010</name>
</gene>